<name>A0A2L2JM41_9NOCA</name>
<proteinExistence type="predicted"/>
<gene>
    <name evidence="1" type="ORF">GV791_10465</name>
</gene>
<sequence length="176" mass="19684">MSRTKPLIGPMALVWTLGVPVAAFFFLAGTVKLVGALADLSGSDLAAVLVLPASALLGIPAWMLLLNAAWRLRRGYVRRVGSPAEAVVVESDLRCKHSRAFFGFDLWRVRIETRSVHPDTGDEVRVRKEYFYHQFRESRARAMVEQLHAGATLPVVVHKKSAILEIPKRPVWTDIW</sequence>
<evidence type="ECO:0000313" key="2">
    <source>
        <dbReference type="Proteomes" id="UP000471166"/>
    </source>
</evidence>
<comment type="caution">
    <text evidence="1">The sequence shown here is derived from an EMBL/GenBank/DDBJ whole genome shotgun (WGS) entry which is preliminary data.</text>
</comment>
<dbReference type="Proteomes" id="UP000471166">
    <property type="component" value="Unassembled WGS sequence"/>
</dbReference>
<dbReference type="AlphaFoldDB" id="A0A2L2JM41"/>
<dbReference type="OrthoDB" id="4557809at2"/>
<protein>
    <submittedName>
        <fullName evidence="1">Uncharacterized protein</fullName>
    </submittedName>
</protein>
<organism evidence="1 2">
    <name type="scientific">Nocardia cyriacigeorgica</name>
    <dbReference type="NCBI Taxonomy" id="135487"/>
    <lineage>
        <taxon>Bacteria</taxon>
        <taxon>Bacillati</taxon>
        <taxon>Actinomycetota</taxon>
        <taxon>Actinomycetes</taxon>
        <taxon>Mycobacteriales</taxon>
        <taxon>Nocardiaceae</taxon>
        <taxon>Nocardia</taxon>
    </lineage>
</organism>
<evidence type="ECO:0000313" key="1">
    <source>
        <dbReference type="EMBL" id="NEW32975.1"/>
    </source>
</evidence>
<dbReference type="RefSeq" id="WP_036533053.1">
    <property type="nucleotide sequence ID" value="NZ_CP026746.1"/>
</dbReference>
<accession>A0A2L2JM41</accession>
<reference evidence="1 2" key="1">
    <citation type="submission" date="2020-01" db="EMBL/GenBank/DDBJ databases">
        <title>Genetics and antimicrobial susceptibilities of Nocardia species isolated from the soil; a comparison with species isolated from humans.</title>
        <authorList>
            <person name="Carrasco G."/>
            <person name="Monzon S."/>
            <person name="Sansegundo M."/>
            <person name="Garcia E."/>
            <person name="Garrido N."/>
            <person name="Medina M.J."/>
            <person name="Villalon P."/>
            <person name="Ramirez-Arocha A.C."/>
            <person name="Jimenez P."/>
            <person name="Cuesta I."/>
            <person name="Valdezate S."/>
        </authorList>
    </citation>
    <scope>NUCLEOTIDE SEQUENCE [LARGE SCALE GENOMIC DNA]</scope>
    <source>
        <strain evidence="1 2">CNM20110626</strain>
    </source>
</reference>
<dbReference type="GeneID" id="57067767"/>
<dbReference type="EMBL" id="JAAGVB010000013">
    <property type="protein sequence ID" value="NEW32975.1"/>
    <property type="molecule type" value="Genomic_DNA"/>
</dbReference>